<protein>
    <submittedName>
        <fullName evidence="4">ABC transporter substrate-binding protein</fullName>
    </submittedName>
</protein>
<dbReference type="Pfam" id="PF13458">
    <property type="entry name" value="Peripla_BP_6"/>
    <property type="match status" value="1"/>
</dbReference>
<dbReference type="InterPro" id="IPR028082">
    <property type="entry name" value="Peripla_BP_I"/>
</dbReference>
<dbReference type="Gene3D" id="3.40.50.2300">
    <property type="match status" value="2"/>
</dbReference>
<dbReference type="SUPFAM" id="SSF53822">
    <property type="entry name" value="Periplasmic binding protein-like I"/>
    <property type="match status" value="1"/>
</dbReference>
<dbReference type="PROSITE" id="PS51318">
    <property type="entry name" value="TAT"/>
    <property type="match status" value="1"/>
</dbReference>
<evidence type="ECO:0000256" key="2">
    <source>
        <dbReference type="ARBA" id="ARBA00022729"/>
    </source>
</evidence>
<keyword evidence="5" id="KW-1185">Reference proteome</keyword>
<evidence type="ECO:0000256" key="1">
    <source>
        <dbReference type="ARBA" id="ARBA00010062"/>
    </source>
</evidence>
<dbReference type="CDD" id="cd06331">
    <property type="entry name" value="PBP1_AmiC-like"/>
    <property type="match status" value="1"/>
</dbReference>
<comment type="similarity">
    <text evidence="1">Belongs to the leucine-binding protein family.</text>
</comment>
<dbReference type="AlphaFoldDB" id="A0A2P7SL33"/>
<comment type="caution">
    <text evidence="4">The sequence shown here is derived from an EMBL/GenBank/DDBJ whole genome shotgun (WGS) entry which is preliminary data.</text>
</comment>
<evidence type="ECO:0000259" key="3">
    <source>
        <dbReference type="Pfam" id="PF13458"/>
    </source>
</evidence>
<dbReference type="InterPro" id="IPR006311">
    <property type="entry name" value="TAT_signal"/>
</dbReference>
<dbReference type="OrthoDB" id="9803275at2"/>
<proteinExistence type="inferred from homology"/>
<evidence type="ECO:0000313" key="4">
    <source>
        <dbReference type="EMBL" id="PSJ63200.1"/>
    </source>
</evidence>
<dbReference type="PANTHER" id="PTHR47628:SF1">
    <property type="entry name" value="ALIPHATIC AMIDASE EXPRESSION-REGULATING PROTEIN"/>
    <property type="match status" value="1"/>
</dbReference>
<organism evidence="4 5">
    <name type="scientific">Pseudaminobacter soli</name>
    <name type="common">ex Li et al. 2025</name>
    <dbReference type="NCBI Taxonomy" id="1295366"/>
    <lineage>
        <taxon>Bacteria</taxon>
        <taxon>Pseudomonadati</taxon>
        <taxon>Pseudomonadota</taxon>
        <taxon>Alphaproteobacteria</taxon>
        <taxon>Hyphomicrobiales</taxon>
        <taxon>Phyllobacteriaceae</taxon>
        <taxon>Pseudaminobacter</taxon>
    </lineage>
</organism>
<sequence length="389" mass="42031">MLNRRTLIKAGGAFAAASAIGMPGILRAADTMKVGLSIPITGLQAILGETLLNCYRLAADELNAANGIGGRKVELVIEDNQTTTKGAVDKARKLINQDKVDVVMGTIISPERSATLSVTSRAKKLFFYPTNFEGGECDKYFVATGPIPMQQVDPMMPWVAENLGKTIYVMASDYAWPQKMTEAITAAYEKVGGKIVGADYCPFGTTDFGPAFQKIRDLKPDVVWSMVVGNDAVTQLKQYRSFDVKQPLIAPLDEVFNKDALPAGVAAGTYAPQPYWMSLDNPVNKKFIASFREKFGQEKMVNGIGEAGYNGLHLYALAAEKAGSFADAEVLAALPKVEFEAPQGTVRVDATNNHTLCHSYIGKALEDGVSYEIVSDFGTIKPVTPYCTL</sequence>
<dbReference type="PANTHER" id="PTHR47628">
    <property type="match status" value="1"/>
</dbReference>
<evidence type="ECO:0000313" key="5">
    <source>
        <dbReference type="Proteomes" id="UP000240653"/>
    </source>
</evidence>
<name>A0A2P7SL33_9HYPH</name>
<gene>
    <name evidence="4" type="ORF">C7I85_05890</name>
</gene>
<dbReference type="InterPro" id="IPR028081">
    <property type="entry name" value="Leu-bd"/>
</dbReference>
<dbReference type="EMBL" id="PXYL01000002">
    <property type="protein sequence ID" value="PSJ63200.1"/>
    <property type="molecule type" value="Genomic_DNA"/>
</dbReference>
<dbReference type="Proteomes" id="UP000240653">
    <property type="component" value="Unassembled WGS sequence"/>
</dbReference>
<accession>A0A2P7SL33</accession>
<reference evidence="4 5" key="1">
    <citation type="submission" date="2018-03" db="EMBL/GenBank/DDBJ databases">
        <title>The draft genome of Mesorhizobium soli JCM 19897.</title>
        <authorList>
            <person name="Li L."/>
            <person name="Liu L."/>
            <person name="Liang L."/>
            <person name="Wang T."/>
            <person name="Zhang X."/>
        </authorList>
    </citation>
    <scope>NUCLEOTIDE SEQUENCE [LARGE SCALE GENOMIC DNA]</scope>
    <source>
        <strain evidence="4 5">JCM 19897</strain>
    </source>
</reference>
<keyword evidence="2" id="KW-0732">Signal</keyword>
<feature type="domain" description="Leucine-binding protein" evidence="3">
    <location>
        <begin position="31"/>
        <end position="363"/>
    </location>
</feature>